<dbReference type="Pfam" id="PF02653">
    <property type="entry name" value="BPD_transp_2"/>
    <property type="match status" value="1"/>
</dbReference>
<evidence type="ECO:0000313" key="8">
    <source>
        <dbReference type="Proteomes" id="UP000719942"/>
    </source>
</evidence>
<dbReference type="EMBL" id="JAGFNZ010000002">
    <property type="protein sequence ID" value="MBW7572333.1"/>
    <property type="molecule type" value="Genomic_DNA"/>
</dbReference>
<keyword evidence="2" id="KW-1003">Cell membrane</keyword>
<gene>
    <name evidence="7" type="ORF">J5W02_05855</name>
</gene>
<keyword evidence="3 6" id="KW-0812">Transmembrane</keyword>
<proteinExistence type="predicted"/>
<evidence type="ECO:0000256" key="6">
    <source>
        <dbReference type="SAM" id="Phobius"/>
    </source>
</evidence>
<feature type="transmembrane region" description="Helical" evidence="6">
    <location>
        <begin position="244"/>
        <end position="269"/>
    </location>
</feature>
<evidence type="ECO:0000256" key="4">
    <source>
        <dbReference type="ARBA" id="ARBA00022989"/>
    </source>
</evidence>
<dbReference type="InterPro" id="IPR043428">
    <property type="entry name" value="LivM-like"/>
</dbReference>
<dbReference type="PANTHER" id="PTHR30482:SF10">
    <property type="entry name" value="HIGH-AFFINITY BRANCHED-CHAIN AMINO ACID TRANSPORT PROTEIN BRAE"/>
    <property type="match status" value="1"/>
</dbReference>
<evidence type="ECO:0000256" key="3">
    <source>
        <dbReference type="ARBA" id="ARBA00022692"/>
    </source>
</evidence>
<evidence type="ECO:0000313" key="7">
    <source>
        <dbReference type="EMBL" id="MBW7572333.1"/>
    </source>
</evidence>
<evidence type="ECO:0000256" key="1">
    <source>
        <dbReference type="ARBA" id="ARBA00004651"/>
    </source>
</evidence>
<dbReference type="PANTHER" id="PTHR30482">
    <property type="entry name" value="HIGH-AFFINITY BRANCHED-CHAIN AMINO ACID TRANSPORT SYSTEM PERMEASE"/>
    <property type="match status" value="1"/>
</dbReference>
<dbReference type="CDD" id="cd06581">
    <property type="entry name" value="TM_PBP1_LivM_like"/>
    <property type="match status" value="1"/>
</dbReference>
<keyword evidence="8" id="KW-1185">Reference proteome</keyword>
<feature type="transmembrane region" description="Helical" evidence="6">
    <location>
        <begin position="79"/>
        <end position="96"/>
    </location>
</feature>
<accession>A0ABS7DM89</accession>
<comment type="caution">
    <text evidence="7">The sequence shown here is derived from an EMBL/GenBank/DDBJ whole genome shotgun (WGS) entry which is preliminary data.</text>
</comment>
<evidence type="ECO:0000256" key="5">
    <source>
        <dbReference type="ARBA" id="ARBA00023136"/>
    </source>
</evidence>
<sequence length="332" mass="36593">MKKIKIALMVLVFVLLIAFPMLDGNLYHQQLMNQVFVNIIVVMGLNFITGLTGQMNLGTAGIFALGAYASALMCTKLHTPVWIGFPIAILVGFLIGRGLGYPSLRVKGVYLSLTTIGFSEVVRLILTNAIDFTGGSQGVQNIPFLNLFGFEFNTPFKIYYLYFGLAIILAIAAARVVSSKWGRVFKAIRDNSDAVEACGIDVANLKILAFTMAAIYGCIGGFLYTHMMGYINPTAFNQDLSVNYLVMMMIGGIGSVAGNILGAVMVTLLPEILRFMQNYYWLIFSIITLIFAVFLPNGIVSLFKKSERQEKHFNIFHSIKKATEVWGGRLAK</sequence>
<name>A0ABS7DM89_9FIRM</name>
<comment type="subcellular location">
    <subcellularLocation>
        <location evidence="1">Cell membrane</location>
        <topology evidence="1">Multi-pass membrane protein</topology>
    </subcellularLocation>
</comment>
<dbReference type="RefSeq" id="WP_219964740.1">
    <property type="nucleotide sequence ID" value="NZ_JAGFNZ010000002.1"/>
</dbReference>
<feature type="transmembrane region" description="Helical" evidence="6">
    <location>
        <begin position="30"/>
        <end position="48"/>
    </location>
</feature>
<reference evidence="7 8" key="1">
    <citation type="submission" date="2021-03" db="EMBL/GenBank/DDBJ databases">
        <title>Caproiciproducens sp. nov. isolated from feces of cow.</title>
        <authorList>
            <person name="Choi J.-Y."/>
        </authorList>
    </citation>
    <scope>NUCLEOTIDE SEQUENCE [LARGE SCALE GENOMIC DNA]</scope>
    <source>
        <strain evidence="7 8">AGMB10547</strain>
    </source>
</reference>
<keyword evidence="4 6" id="KW-1133">Transmembrane helix</keyword>
<evidence type="ECO:0000256" key="2">
    <source>
        <dbReference type="ARBA" id="ARBA00022475"/>
    </source>
</evidence>
<keyword evidence="5 6" id="KW-0472">Membrane</keyword>
<dbReference type="InterPro" id="IPR001851">
    <property type="entry name" value="ABC_transp_permease"/>
</dbReference>
<feature type="transmembrane region" description="Helical" evidence="6">
    <location>
        <begin position="158"/>
        <end position="177"/>
    </location>
</feature>
<feature type="transmembrane region" description="Helical" evidence="6">
    <location>
        <begin position="281"/>
        <end position="303"/>
    </location>
</feature>
<feature type="transmembrane region" description="Helical" evidence="6">
    <location>
        <begin position="108"/>
        <end position="126"/>
    </location>
</feature>
<protein>
    <submittedName>
        <fullName evidence="7">Branched-chain amino acid ABC transporter permease</fullName>
    </submittedName>
</protein>
<dbReference type="Proteomes" id="UP000719942">
    <property type="component" value="Unassembled WGS sequence"/>
</dbReference>
<feature type="transmembrane region" description="Helical" evidence="6">
    <location>
        <begin position="207"/>
        <end position="224"/>
    </location>
</feature>
<organism evidence="7 8">
    <name type="scientific">Caproiciproducens faecalis</name>
    <dbReference type="NCBI Taxonomy" id="2820301"/>
    <lineage>
        <taxon>Bacteria</taxon>
        <taxon>Bacillati</taxon>
        <taxon>Bacillota</taxon>
        <taxon>Clostridia</taxon>
        <taxon>Eubacteriales</taxon>
        <taxon>Acutalibacteraceae</taxon>
        <taxon>Caproiciproducens</taxon>
    </lineage>
</organism>